<evidence type="ECO:0000313" key="7">
    <source>
        <dbReference type="EMBL" id="CAB4988717.1"/>
    </source>
</evidence>
<dbReference type="EMBL" id="CAFBMH010000015">
    <property type="protein sequence ID" value="CAB4897227.1"/>
    <property type="molecule type" value="Genomic_DNA"/>
</dbReference>
<evidence type="ECO:0000256" key="4">
    <source>
        <dbReference type="ARBA" id="ARBA00022785"/>
    </source>
</evidence>
<dbReference type="EMBL" id="CAFBOS010000038">
    <property type="protein sequence ID" value="CAB4988717.1"/>
    <property type="molecule type" value="Genomic_DNA"/>
</dbReference>
<dbReference type="GO" id="GO:0051075">
    <property type="term" value="F:S-adenosylmethionine:tRNA ribosyltransferase-isomerase activity"/>
    <property type="evidence" value="ECO:0007669"/>
    <property type="project" value="TreeGrafter"/>
</dbReference>
<evidence type="ECO:0000256" key="2">
    <source>
        <dbReference type="ARBA" id="ARBA00022679"/>
    </source>
</evidence>
<accession>A0A6J6TWM7</accession>
<protein>
    <submittedName>
        <fullName evidence="5">Unannotated protein</fullName>
    </submittedName>
</protein>
<dbReference type="Pfam" id="PF02547">
    <property type="entry name" value="Queuosine_synth"/>
    <property type="match status" value="1"/>
</dbReference>
<dbReference type="InterPro" id="IPR036100">
    <property type="entry name" value="QueA_sf"/>
</dbReference>
<dbReference type="Gene3D" id="3.40.1780.10">
    <property type="entry name" value="QueA-like"/>
    <property type="match status" value="2"/>
</dbReference>
<dbReference type="InterPro" id="IPR003699">
    <property type="entry name" value="QueA"/>
</dbReference>
<keyword evidence="1" id="KW-0963">Cytoplasm</keyword>
<keyword evidence="3" id="KW-0949">S-adenosyl-L-methionine</keyword>
<dbReference type="PANTHER" id="PTHR30307:SF0">
    <property type="entry name" value="S-ADENOSYLMETHIONINE:TRNA RIBOSYLTRANSFERASE-ISOMERASE"/>
    <property type="match status" value="1"/>
</dbReference>
<dbReference type="NCBIfam" id="NF001140">
    <property type="entry name" value="PRK00147.1"/>
    <property type="match status" value="1"/>
</dbReference>
<dbReference type="NCBIfam" id="TIGR00113">
    <property type="entry name" value="queA"/>
    <property type="match status" value="1"/>
</dbReference>
<dbReference type="HAMAP" id="MF_00113">
    <property type="entry name" value="QueA"/>
    <property type="match status" value="1"/>
</dbReference>
<keyword evidence="4" id="KW-0671">Queuosine biosynthesis</keyword>
<dbReference type="AlphaFoldDB" id="A0A6J6TWM7"/>
<sequence>MSRRSPACSTDATAPYRFPVHIDEFAYDLPVGLIAQHPAEPRDASRMLVDLDGTVEHRRTGELASFVRPGDLLVVNDTRVLPGRIRFRRDSGGAAEVLLLEERREAVWEALVRPSRKLPPGTRVEVGDDLCLEFADDLGEGRRLVRVETADLLASLDVHGEMPLPPYITERLTDPSRYQTVYAERAASAAAPTAGLHLTPEVLDACVAAGGAVAHVELMVGLDTFRPIAVENVADHVMHTERYSVPVATWEAVRRASRVIAVGTTSVRALESAAARGDLAGRTDLFIRRPYPFAVVDVLFTNFHLSRSSLLVLVDAFIGPRWRELYATAIAEQYRLLSFGDAMLVARR</sequence>
<dbReference type="InterPro" id="IPR042119">
    <property type="entry name" value="QueA_dom2"/>
</dbReference>
<dbReference type="PANTHER" id="PTHR30307">
    <property type="entry name" value="S-ADENOSYLMETHIONINE:TRNA RIBOSYLTRANSFERASE-ISOMERASE"/>
    <property type="match status" value="1"/>
</dbReference>
<dbReference type="InterPro" id="IPR042118">
    <property type="entry name" value="QueA_dom1"/>
</dbReference>
<dbReference type="EMBL" id="CAEZYR010000068">
    <property type="protein sequence ID" value="CAB4751992.1"/>
    <property type="molecule type" value="Genomic_DNA"/>
</dbReference>
<evidence type="ECO:0000256" key="1">
    <source>
        <dbReference type="ARBA" id="ARBA00022490"/>
    </source>
</evidence>
<evidence type="ECO:0000313" key="6">
    <source>
        <dbReference type="EMBL" id="CAB4897227.1"/>
    </source>
</evidence>
<reference evidence="5" key="1">
    <citation type="submission" date="2020-05" db="EMBL/GenBank/DDBJ databases">
        <authorList>
            <person name="Chiriac C."/>
            <person name="Salcher M."/>
            <person name="Ghai R."/>
            <person name="Kavagutti S V."/>
        </authorList>
    </citation>
    <scope>NUCLEOTIDE SEQUENCE</scope>
</reference>
<keyword evidence="2" id="KW-0808">Transferase</keyword>
<dbReference type="SUPFAM" id="SSF111337">
    <property type="entry name" value="QueA-like"/>
    <property type="match status" value="1"/>
</dbReference>
<evidence type="ECO:0000313" key="5">
    <source>
        <dbReference type="EMBL" id="CAB4751992.1"/>
    </source>
</evidence>
<dbReference type="Gene3D" id="2.40.10.240">
    <property type="entry name" value="QueA-like"/>
    <property type="match status" value="1"/>
</dbReference>
<organism evidence="5">
    <name type="scientific">freshwater metagenome</name>
    <dbReference type="NCBI Taxonomy" id="449393"/>
    <lineage>
        <taxon>unclassified sequences</taxon>
        <taxon>metagenomes</taxon>
        <taxon>ecological metagenomes</taxon>
    </lineage>
</organism>
<name>A0A6J6TWM7_9ZZZZ</name>
<proteinExistence type="inferred from homology"/>
<gene>
    <name evidence="5" type="ORF">UFOPK2754_01861</name>
    <name evidence="6" type="ORF">UFOPK3543_00651</name>
    <name evidence="7" type="ORF">UFOPK3967_00856</name>
</gene>
<evidence type="ECO:0000256" key="3">
    <source>
        <dbReference type="ARBA" id="ARBA00022691"/>
    </source>
</evidence>
<dbReference type="GO" id="GO:0008616">
    <property type="term" value="P:tRNA queuosine(34) biosynthetic process"/>
    <property type="evidence" value="ECO:0007669"/>
    <property type="project" value="UniProtKB-KW"/>
</dbReference>